<accession>A0AAD7DL59</accession>
<sequence>MPFNDLDEHAITHILSWCNVHTVISFTRLVEEIKRVVVGPKTWSPCSSSARLKRQLLVRIDQPGYMNIRGSVSVLPGGRYFTIDDWVGGKFGVWEVETERCLWNGPPKVSFPTFEMKDGGKTVFGIFFVHRYHRTVQIARINLLSGDSNDIFSLPLPGHLHDMTQPVLSGDFFAHNVRIGFDGVNPGRPAALLVVNWRKEMYAFIDCAFPLTARPGFYHSIALIWRPINNPESFWSRFAPQEGLPILCARLELDGSPLRDAKDVELAVYASPLHRFVRGALRRGPAIAIRSALFSYYFAQSTPRERGPTWVPLSVVPAAYFPRGPPPLTYSGYGIDKIRTHTVFVDARLERDGRVSKVARQVIPCQIAYAQLALGTYSAAVPDLRASPALGPSLRISYYD</sequence>
<reference evidence="1" key="1">
    <citation type="submission" date="2023-03" db="EMBL/GenBank/DDBJ databases">
        <title>Massive genome expansion in bonnet fungi (Mycena s.s.) driven by repeated elements and novel gene families across ecological guilds.</title>
        <authorList>
            <consortium name="Lawrence Berkeley National Laboratory"/>
            <person name="Harder C.B."/>
            <person name="Miyauchi S."/>
            <person name="Viragh M."/>
            <person name="Kuo A."/>
            <person name="Thoen E."/>
            <person name="Andreopoulos B."/>
            <person name="Lu D."/>
            <person name="Skrede I."/>
            <person name="Drula E."/>
            <person name="Henrissat B."/>
            <person name="Morin E."/>
            <person name="Kohler A."/>
            <person name="Barry K."/>
            <person name="LaButti K."/>
            <person name="Morin E."/>
            <person name="Salamov A."/>
            <person name="Lipzen A."/>
            <person name="Mereny Z."/>
            <person name="Hegedus B."/>
            <person name="Baldrian P."/>
            <person name="Stursova M."/>
            <person name="Weitz H."/>
            <person name="Taylor A."/>
            <person name="Grigoriev I.V."/>
            <person name="Nagy L.G."/>
            <person name="Martin F."/>
            <person name="Kauserud H."/>
        </authorList>
    </citation>
    <scope>NUCLEOTIDE SEQUENCE</scope>
    <source>
        <strain evidence="1">CBHHK067</strain>
    </source>
</reference>
<dbReference type="AlphaFoldDB" id="A0AAD7DL59"/>
<evidence type="ECO:0000313" key="1">
    <source>
        <dbReference type="EMBL" id="KAJ7694325.1"/>
    </source>
</evidence>
<proteinExistence type="predicted"/>
<organism evidence="1 2">
    <name type="scientific">Mycena rosella</name>
    <name type="common">Pink bonnet</name>
    <name type="synonym">Agaricus rosellus</name>
    <dbReference type="NCBI Taxonomy" id="1033263"/>
    <lineage>
        <taxon>Eukaryota</taxon>
        <taxon>Fungi</taxon>
        <taxon>Dikarya</taxon>
        <taxon>Basidiomycota</taxon>
        <taxon>Agaricomycotina</taxon>
        <taxon>Agaricomycetes</taxon>
        <taxon>Agaricomycetidae</taxon>
        <taxon>Agaricales</taxon>
        <taxon>Marasmiineae</taxon>
        <taxon>Mycenaceae</taxon>
        <taxon>Mycena</taxon>
    </lineage>
</organism>
<gene>
    <name evidence="1" type="ORF">B0H17DRAFT_1199201</name>
</gene>
<comment type="caution">
    <text evidence="1">The sequence shown here is derived from an EMBL/GenBank/DDBJ whole genome shotgun (WGS) entry which is preliminary data.</text>
</comment>
<protein>
    <submittedName>
        <fullName evidence="1">Uncharacterized protein</fullName>
    </submittedName>
</protein>
<name>A0AAD7DL59_MYCRO</name>
<keyword evidence="2" id="KW-1185">Reference proteome</keyword>
<dbReference type="EMBL" id="JARKIE010000042">
    <property type="protein sequence ID" value="KAJ7694325.1"/>
    <property type="molecule type" value="Genomic_DNA"/>
</dbReference>
<dbReference type="Proteomes" id="UP001221757">
    <property type="component" value="Unassembled WGS sequence"/>
</dbReference>
<evidence type="ECO:0000313" key="2">
    <source>
        <dbReference type="Proteomes" id="UP001221757"/>
    </source>
</evidence>